<keyword evidence="14" id="KW-0614">Plasmid</keyword>
<dbReference type="AlphaFoldDB" id="C5B5Q4"/>
<dbReference type="PANTHER" id="PTHR23389:SF9">
    <property type="entry name" value="DNA LIGASE"/>
    <property type="match status" value="1"/>
</dbReference>
<sequence>MSDAVALRAVPVAELSNEDARIEHAALASEIAEHDERYHGQDAPIVTDAEYDALRRRAAEIEAAHPALAAESEVAKKVGAKPSSRFGKIVHAIPMLSLENAFVDEDVAEFAVRIRRFLDLPGGAPLAFTAEPKIDGLSLSIRYENRRLVHAATRGDGAAGENVTANALTIQDIPDDLPRDAPDVVEIRGEVYLSKSAFAAINARQEAAGKPLFANPRNAAAGSLRQLDPKITASRPLKFFAYSWGETSAPIAEAQHAALARFDDWGFYVNPLTKLCSTVEEMLEVYRAIGAMRADLEYDIDGVVYKVDDLALQRRLGFVSRAPRWAVAHKFPAQQAETVLEAIEIQVGRTGSLTPVAKLRPLTVGGVVVSNATLHNEDYIKGLDSDGQPIREGRDLRVGDHVIVQRAGDVIPQIVDVDPSKRSEGTAPYEFPKLCPVCGSHAVREANPKSGREDSVRRCTGGLICQAQAVERIKHFASRGAMDIEGLGDERIEDFHRDDLLRTPSDIFTLRRRQDAGEIDLTAREGMGPTSVANLFAAIDARRKVPLERLIHGLGIRHVGETNAKLLAKAYRSLPAVREAAQVPDALKRMVDLINGIGPVVAAAVVEFFLEPHNSEEVDRLLAEVGTTAPAAAKESPVTGKTIVFTGSLVRMSRDEAEAMAEGLGARTAGTVSKKTDLVVAGPGAGSKLAKAEQFGVRVIDENGWFDLVGAA</sequence>
<keyword evidence="15" id="KW-1185">Reference proteome</keyword>
<dbReference type="InterPro" id="IPR001357">
    <property type="entry name" value="BRCT_dom"/>
</dbReference>
<reference evidence="14 15" key="1">
    <citation type="journal article" date="2009" name="PLoS ONE">
        <title>Methylobacterium genome sequences: a reference blueprint to investigate microbial metabolism of C1 compounds from natural and industrial sources.</title>
        <authorList>
            <person name="Vuilleumier S."/>
            <person name="Chistoserdova L."/>
            <person name="Lee M.-C."/>
            <person name="Bringel F."/>
            <person name="Lajus A."/>
            <person name="Zhou Y."/>
            <person name="Gourion B."/>
            <person name="Barbe V."/>
            <person name="Chang J."/>
            <person name="Cruveiller S."/>
            <person name="Dossat C."/>
            <person name="Gillett W."/>
            <person name="Gruffaz C."/>
            <person name="Haugen E."/>
            <person name="Hourcade E."/>
            <person name="Levy R."/>
            <person name="Mangenot S."/>
            <person name="Muller E."/>
            <person name="Nadalig T."/>
            <person name="Pagni M."/>
            <person name="Penny C."/>
            <person name="Peyraud R."/>
            <person name="Robinson D.G."/>
            <person name="Roche D."/>
            <person name="Rouy Z."/>
            <person name="Saenampechek C."/>
            <person name="Salvignol G."/>
            <person name="Vallenet D."/>
            <person name="Wu Z."/>
            <person name="Marx C.J."/>
            <person name="Vorholt J.A."/>
            <person name="Olson M.V."/>
            <person name="Kaul R."/>
            <person name="Weissenbach J."/>
            <person name="Medigue C."/>
            <person name="Lidstrom M.E."/>
        </authorList>
    </citation>
    <scope>NUCLEOTIDE SEQUENCE [LARGE SCALE GENOMIC DNA]</scope>
    <source>
        <strain evidence="15">ATCC 14718 / DSM 1338 / JCM 2805 / NCIMB 9133 / AM1</strain>
    </source>
</reference>
<dbReference type="Gene3D" id="3.30.470.30">
    <property type="entry name" value="DNA ligase/mRNA capping enzyme"/>
    <property type="match status" value="1"/>
</dbReference>
<dbReference type="Pfam" id="PF03120">
    <property type="entry name" value="OB_DNA_ligase"/>
    <property type="match status" value="1"/>
</dbReference>
<evidence type="ECO:0000256" key="11">
    <source>
        <dbReference type="ARBA" id="ARBA00034005"/>
    </source>
</evidence>
<evidence type="ECO:0000256" key="4">
    <source>
        <dbReference type="ARBA" id="ARBA00022723"/>
    </source>
</evidence>
<gene>
    <name evidence="12 14" type="primary">ligA</name>
    <name evidence="14" type="ordered locus">MexAM1_META2p0992</name>
</gene>
<dbReference type="EMBL" id="CP001511">
    <property type="protein sequence ID" value="ACS43786.1"/>
    <property type="molecule type" value="Genomic_DNA"/>
</dbReference>
<dbReference type="GO" id="GO:0003911">
    <property type="term" value="F:DNA ligase (NAD+) activity"/>
    <property type="evidence" value="ECO:0007669"/>
    <property type="project" value="UniProtKB-UniRule"/>
</dbReference>
<evidence type="ECO:0000256" key="7">
    <source>
        <dbReference type="ARBA" id="ARBA00022842"/>
    </source>
</evidence>
<dbReference type="Gene3D" id="6.20.10.30">
    <property type="match status" value="1"/>
</dbReference>
<evidence type="ECO:0000313" key="15">
    <source>
        <dbReference type="Proteomes" id="UP000009081"/>
    </source>
</evidence>
<comment type="cofactor">
    <cofactor evidence="12">
        <name>Mg(2+)</name>
        <dbReference type="ChEBI" id="CHEBI:18420"/>
    </cofactor>
    <cofactor evidence="12">
        <name>Mn(2+)</name>
        <dbReference type="ChEBI" id="CHEBI:29035"/>
    </cofactor>
</comment>
<dbReference type="NCBIfam" id="TIGR00575">
    <property type="entry name" value="dnlj"/>
    <property type="match status" value="1"/>
</dbReference>
<comment type="function">
    <text evidence="1 12">DNA ligase that catalyzes the formation of phosphodiester linkages between 5'-phosphoryl and 3'-hydroxyl groups in double-stranded DNA using NAD as a coenzyme and as the energy source for the reaction. It is essential for DNA replication and repair of damaged DNA.</text>
</comment>
<dbReference type="Gene3D" id="1.10.287.610">
    <property type="entry name" value="Helix hairpin bin"/>
    <property type="match status" value="1"/>
</dbReference>
<dbReference type="Pfam" id="PF01653">
    <property type="entry name" value="DNA_ligase_aden"/>
    <property type="match status" value="1"/>
</dbReference>
<keyword evidence="4 12" id="KW-0479">Metal-binding</keyword>
<dbReference type="PANTHER" id="PTHR23389">
    <property type="entry name" value="CHROMOSOME TRANSMISSION FIDELITY FACTOR 18"/>
    <property type="match status" value="1"/>
</dbReference>
<dbReference type="Pfam" id="PF12826">
    <property type="entry name" value="HHH_2"/>
    <property type="match status" value="1"/>
</dbReference>
<dbReference type="InterPro" id="IPR013840">
    <property type="entry name" value="DNAligase_N"/>
</dbReference>
<feature type="binding site" evidence="12">
    <location>
        <position position="190"/>
    </location>
    <ligand>
        <name>NAD(+)</name>
        <dbReference type="ChEBI" id="CHEBI:57540"/>
    </ligand>
</feature>
<dbReference type="HAMAP" id="MF_01588">
    <property type="entry name" value="DNA_ligase_A"/>
    <property type="match status" value="1"/>
</dbReference>
<dbReference type="Pfam" id="PF00533">
    <property type="entry name" value="BRCT"/>
    <property type="match status" value="1"/>
</dbReference>
<dbReference type="SMART" id="SM00532">
    <property type="entry name" value="LIGANc"/>
    <property type="match status" value="1"/>
</dbReference>
<dbReference type="SUPFAM" id="SSF56091">
    <property type="entry name" value="DNA ligase/mRNA capping enzyme, catalytic domain"/>
    <property type="match status" value="1"/>
</dbReference>
<dbReference type="PIRSF" id="PIRSF001604">
    <property type="entry name" value="LigA"/>
    <property type="match status" value="1"/>
</dbReference>
<keyword evidence="6 12" id="KW-0862">Zinc</keyword>
<dbReference type="SUPFAM" id="SSF47781">
    <property type="entry name" value="RuvA domain 2-like"/>
    <property type="match status" value="1"/>
</dbReference>
<dbReference type="OrthoDB" id="9759736at2"/>
<evidence type="ECO:0000256" key="8">
    <source>
        <dbReference type="ARBA" id="ARBA00023027"/>
    </source>
</evidence>
<evidence type="ECO:0000256" key="6">
    <source>
        <dbReference type="ARBA" id="ARBA00022833"/>
    </source>
</evidence>
<dbReference type="Gene3D" id="2.40.50.140">
    <property type="entry name" value="Nucleic acid-binding proteins"/>
    <property type="match status" value="1"/>
</dbReference>
<geneLocation type="plasmid" evidence="14 15">
    <name>megaplasmid</name>
</geneLocation>
<dbReference type="InterPro" id="IPR041663">
    <property type="entry name" value="DisA/LigA_HHH"/>
</dbReference>
<dbReference type="CDD" id="cd17748">
    <property type="entry name" value="BRCT_DNA_ligase_like"/>
    <property type="match status" value="1"/>
</dbReference>
<dbReference type="PROSITE" id="PS01055">
    <property type="entry name" value="DNA_LIGASE_N1"/>
    <property type="match status" value="1"/>
</dbReference>
<feature type="binding site" evidence="12">
    <location>
        <begin position="97"/>
        <end position="98"/>
    </location>
    <ligand>
        <name>NAD(+)</name>
        <dbReference type="ChEBI" id="CHEBI:57540"/>
    </ligand>
</feature>
<dbReference type="InterPro" id="IPR018239">
    <property type="entry name" value="DNA_ligase_AS"/>
</dbReference>
<dbReference type="GO" id="GO:0006260">
    <property type="term" value="P:DNA replication"/>
    <property type="evidence" value="ECO:0007669"/>
    <property type="project" value="UniProtKB-KW"/>
</dbReference>
<dbReference type="KEGG" id="mea:Mex_2p0992"/>
<keyword evidence="9 12" id="KW-0234">DNA repair</keyword>
<keyword evidence="10 12" id="KW-0464">Manganese</keyword>
<keyword evidence="3 12" id="KW-0235">DNA replication</keyword>
<dbReference type="EC" id="6.5.1.2" evidence="12"/>
<protein>
    <recommendedName>
        <fullName evidence="12">DNA ligase</fullName>
        <ecNumber evidence="12">6.5.1.2</ecNumber>
    </recommendedName>
    <alternativeName>
        <fullName evidence="12">Polydeoxyribonucleotide synthase [NAD(+)]</fullName>
    </alternativeName>
</protein>
<keyword evidence="8 12" id="KW-0520">NAD</keyword>
<dbReference type="SUPFAM" id="SSF52113">
    <property type="entry name" value="BRCT domain"/>
    <property type="match status" value="1"/>
</dbReference>
<name>C5B5Q4_METEA</name>
<dbReference type="InterPro" id="IPR010994">
    <property type="entry name" value="RuvA_2-like"/>
</dbReference>
<evidence type="ECO:0000256" key="1">
    <source>
        <dbReference type="ARBA" id="ARBA00004067"/>
    </source>
</evidence>
<feature type="binding site" evidence="12">
    <location>
        <position position="330"/>
    </location>
    <ligand>
        <name>NAD(+)</name>
        <dbReference type="ChEBI" id="CHEBI:57540"/>
    </ligand>
</feature>
<dbReference type="InterPro" id="IPR004150">
    <property type="entry name" value="NAD_DNA_ligase_OB"/>
</dbReference>
<evidence type="ECO:0000256" key="9">
    <source>
        <dbReference type="ARBA" id="ARBA00023204"/>
    </source>
</evidence>
<feature type="binding site" evidence="12">
    <location>
        <begin position="48"/>
        <end position="52"/>
    </location>
    <ligand>
        <name>NAD(+)</name>
        <dbReference type="ChEBI" id="CHEBI:57540"/>
    </ligand>
</feature>
<evidence type="ECO:0000256" key="5">
    <source>
        <dbReference type="ARBA" id="ARBA00022763"/>
    </source>
</evidence>
<organism evidence="14 15">
    <name type="scientific">Methylorubrum extorquens (strain ATCC 14718 / DSM 1338 / JCM 2805 / NCIMB 9133 / AM1)</name>
    <name type="common">Methylobacterium extorquens</name>
    <dbReference type="NCBI Taxonomy" id="272630"/>
    <lineage>
        <taxon>Bacteria</taxon>
        <taxon>Pseudomonadati</taxon>
        <taxon>Pseudomonadota</taxon>
        <taxon>Alphaproteobacteria</taxon>
        <taxon>Hyphomicrobiales</taxon>
        <taxon>Methylobacteriaceae</taxon>
        <taxon>Methylorubrum</taxon>
    </lineage>
</organism>
<evidence type="ECO:0000313" key="14">
    <source>
        <dbReference type="EMBL" id="ACS43786.1"/>
    </source>
</evidence>
<dbReference type="NCBIfam" id="NF005932">
    <property type="entry name" value="PRK07956.1"/>
    <property type="match status" value="1"/>
</dbReference>
<dbReference type="SMART" id="SM00292">
    <property type="entry name" value="BRCT"/>
    <property type="match status" value="1"/>
</dbReference>
<accession>C5B5Q4</accession>
<keyword evidence="2 12" id="KW-0436">Ligase</keyword>
<evidence type="ECO:0000256" key="2">
    <source>
        <dbReference type="ARBA" id="ARBA00022598"/>
    </source>
</evidence>
<feature type="binding site" evidence="12">
    <location>
        <position position="131"/>
    </location>
    <ligand>
        <name>NAD(+)</name>
        <dbReference type="ChEBI" id="CHEBI:57540"/>
    </ligand>
</feature>
<dbReference type="Gene3D" id="1.10.150.20">
    <property type="entry name" value="5' to 3' exonuclease, C-terminal subdomain"/>
    <property type="match status" value="2"/>
</dbReference>
<feature type="binding site" evidence="12">
    <location>
        <position position="435"/>
    </location>
    <ligand>
        <name>Zn(2+)</name>
        <dbReference type="ChEBI" id="CHEBI:29105"/>
    </ligand>
</feature>
<comment type="catalytic activity">
    <reaction evidence="11 12">
        <text>NAD(+) + (deoxyribonucleotide)n-3'-hydroxyl + 5'-phospho-(deoxyribonucleotide)m = (deoxyribonucleotide)n+m + AMP + beta-nicotinamide D-nucleotide.</text>
        <dbReference type="EC" id="6.5.1.2"/>
    </reaction>
</comment>
<dbReference type="InterPro" id="IPR001679">
    <property type="entry name" value="DNA_ligase"/>
</dbReference>
<feature type="active site" description="N6-AMP-lysine intermediate" evidence="12">
    <location>
        <position position="133"/>
    </location>
</feature>
<feature type="binding site" evidence="12">
    <location>
        <position position="465"/>
    </location>
    <ligand>
        <name>Zn(2+)</name>
        <dbReference type="ChEBI" id="CHEBI:29105"/>
    </ligand>
</feature>
<dbReference type="GO" id="GO:0005829">
    <property type="term" value="C:cytosol"/>
    <property type="evidence" value="ECO:0007669"/>
    <property type="project" value="TreeGrafter"/>
</dbReference>
<dbReference type="HOGENOM" id="CLU_007764_2_0_5"/>
<dbReference type="Proteomes" id="UP000009081">
    <property type="component" value="Plasmid megaplasmid"/>
</dbReference>
<dbReference type="InterPro" id="IPR004149">
    <property type="entry name" value="Znf_DNAligase_C4"/>
</dbReference>
<feature type="binding site" evidence="12">
    <location>
        <position position="438"/>
    </location>
    <ligand>
        <name>Zn(2+)</name>
        <dbReference type="ChEBI" id="CHEBI:29105"/>
    </ligand>
</feature>
<dbReference type="GO" id="GO:0006281">
    <property type="term" value="P:DNA repair"/>
    <property type="evidence" value="ECO:0007669"/>
    <property type="project" value="UniProtKB-KW"/>
</dbReference>
<dbReference type="InterPro" id="IPR013839">
    <property type="entry name" value="DNAligase_adenylation"/>
</dbReference>
<feature type="domain" description="BRCT" evidence="13">
    <location>
        <begin position="633"/>
        <end position="712"/>
    </location>
</feature>
<proteinExistence type="inferred from homology"/>
<dbReference type="FunFam" id="3.30.470.30:FF:000001">
    <property type="entry name" value="DNA ligase"/>
    <property type="match status" value="1"/>
</dbReference>
<dbReference type="CDD" id="cd00114">
    <property type="entry name" value="LIGANc"/>
    <property type="match status" value="1"/>
</dbReference>
<dbReference type="Pfam" id="PF03119">
    <property type="entry name" value="DNA_ligase_ZBD"/>
    <property type="match status" value="1"/>
</dbReference>
<dbReference type="SUPFAM" id="SSF50249">
    <property type="entry name" value="Nucleic acid-binding proteins"/>
    <property type="match status" value="1"/>
</dbReference>
<dbReference type="GO" id="GO:0046872">
    <property type="term" value="F:metal ion binding"/>
    <property type="evidence" value="ECO:0007669"/>
    <property type="project" value="UniProtKB-KW"/>
</dbReference>
<feature type="binding site" evidence="12">
    <location>
        <position position="306"/>
    </location>
    <ligand>
        <name>NAD(+)</name>
        <dbReference type="ChEBI" id="CHEBI:57540"/>
    </ligand>
</feature>
<keyword evidence="7 12" id="KW-0460">Magnesium</keyword>
<keyword evidence="5 12" id="KW-0227">DNA damage</keyword>
<dbReference type="RefSeq" id="WP_003597038.1">
    <property type="nucleotide sequence ID" value="NC_012811.1"/>
</dbReference>
<dbReference type="InterPro" id="IPR012340">
    <property type="entry name" value="NA-bd_OB-fold"/>
</dbReference>
<evidence type="ECO:0000256" key="3">
    <source>
        <dbReference type="ARBA" id="ARBA00022705"/>
    </source>
</evidence>
<comment type="similarity">
    <text evidence="12">Belongs to the NAD-dependent DNA ligase family. LigA subfamily.</text>
</comment>
<evidence type="ECO:0000256" key="10">
    <source>
        <dbReference type="ARBA" id="ARBA00023211"/>
    </source>
</evidence>
<dbReference type="Gene3D" id="3.40.50.10190">
    <property type="entry name" value="BRCT domain"/>
    <property type="match status" value="1"/>
</dbReference>
<comment type="caution">
    <text evidence="12">Lacks conserved residue(s) required for the propagation of feature annotation.</text>
</comment>
<dbReference type="InterPro" id="IPR036420">
    <property type="entry name" value="BRCT_dom_sf"/>
</dbReference>
<evidence type="ECO:0000259" key="13">
    <source>
        <dbReference type="PROSITE" id="PS50172"/>
    </source>
</evidence>
<feature type="binding site" evidence="12">
    <location>
        <position position="154"/>
    </location>
    <ligand>
        <name>NAD(+)</name>
        <dbReference type="ChEBI" id="CHEBI:57540"/>
    </ligand>
</feature>
<evidence type="ECO:0000256" key="12">
    <source>
        <dbReference type="HAMAP-Rule" id="MF_01588"/>
    </source>
</evidence>
<dbReference type="PROSITE" id="PS50172">
    <property type="entry name" value="BRCT"/>
    <property type="match status" value="1"/>
</dbReference>